<feature type="non-terminal residue" evidence="1">
    <location>
        <position position="207"/>
    </location>
</feature>
<dbReference type="Gene3D" id="1.25.40.10">
    <property type="entry name" value="Tetratricopeptide repeat domain"/>
    <property type="match status" value="1"/>
</dbReference>
<dbReference type="GO" id="GO:0097363">
    <property type="term" value="F:protein O-acetylglucosaminyltransferase activity"/>
    <property type="evidence" value="ECO:0007669"/>
    <property type="project" value="TreeGrafter"/>
</dbReference>
<dbReference type="SUPFAM" id="SSF48452">
    <property type="entry name" value="TPR-like"/>
    <property type="match status" value="2"/>
</dbReference>
<dbReference type="PANTHER" id="PTHR44366">
    <property type="entry name" value="UDP-N-ACETYLGLUCOSAMINE--PEPTIDE N-ACETYLGLUCOSAMINYLTRANSFERASE 110 KDA SUBUNIT"/>
    <property type="match status" value="1"/>
</dbReference>
<gene>
    <name evidence="1" type="ORF">METZ01_LOCUS502507</name>
</gene>
<proteinExistence type="predicted"/>
<dbReference type="InterPro" id="IPR011990">
    <property type="entry name" value="TPR-like_helical_dom_sf"/>
</dbReference>
<protein>
    <submittedName>
        <fullName evidence="1">Uncharacterized protein</fullName>
    </submittedName>
</protein>
<accession>A0A383DZK5</accession>
<dbReference type="InterPro" id="IPR037919">
    <property type="entry name" value="OGT"/>
</dbReference>
<reference evidence="1" key="1">
    <citation type="submission" date="2018-05" db="EMBL/GenBank/DDBJ databases">
        <authorList>
            <person name="Lanie J.A."/>
            <person name="Ng W.-L."/>
            <person name="Kazmierczak K.M."/>
            <person name="Andrzejewski T.M."/>
            <person name="Davidsen T.M."/>
            <person name="Wayne K.J."/>
            <person name="Tettelin H."/>
            <person name="Glass J.I."/>
            <person name="Rusch D."/>
            <person name="Podicherti R."/>
            <person name="Tsui H.-C.T."/>
            <person name="Winkler M.E."/>
        </authorList>
    </citation>
    <scope>NUCLEOTIDE SEQUENCE</scope>
</reference>
<dbReference type="PANTHER" id="PTHR44366:SF1">
    <property type="entry name" value="UDP-N-ACETYLGLUCOSAMINE--PEPTIDE N-ACETYLGLUCOSAMINYLTRANSFERASE 110 KDA SUBUNIT"/>
    <property type="match status" value="1"/>
</dbReference>
<dbReference type="EMBL" id="UINC01221350">
    <property type="protein sequence ID" value="SVE49653.1"/>
    <property type="molecule type" value="Genomic_DNA"/>
</dbReference>
<organism evidence="1">
    <name type="scientific">marine metagenome</name>
    <dbReference type="NCBI Taxonomy" id="408172"/>
    <lineage>
        <taxon>unclassified sequences</taxon>
        <taxon>metagenomes</taxon>
        <taxon>ecological metagenomes</taxon>
    </lineage>
</organism>
<dbReference type="InterPro" id="IPR019734">
    <property type="entry name" value="TPR_rpt"/>
</dbReference>
<dbReference type="PROSITE" id="PS50005">
    <property type="entry name" value="TPR"/>
    <property type="match status" value="1"/>
</dbReference>
<dbReference type="GO" id="GO:0006493">
    <property type="term" value="P:protein O-linked glycosylation"/>
    <property type="evidence" value="ECO:0007669"/>
    <property type="project" value="InterPro"/>
</dbReference>
<dbReference type="SMART" id="SM00028">
    <property type="entry name" value="TPR"/>
    <property type="match status" value="4"/>
</dbReference>
<dbReference type="Pfam" id="PF13431">
    <property type="entry name" value="TPR_17"/>
    <property type="match status" value="1"/>
</dbReference>
<sequence>MYRNILQVEPTNPLGHHYLARMHIFKGELKDAQKSINKVLELKPNFIQAREWLAWTLEMQGKSDEAKKQYKILLQLNPLSETSHKRMASIQDSILPMDIRSRKYRVAAKEILGAPDVHSKIGAVYYEQGIYLKALDEFQLLRDRGQEKEVLMVLGRIYEILGRLDKAIQEINNLMTIEPQSAHLKIYLARLHSMNQRPEKTVQLIEE</sequence>
<evidence type="ECO:0000313" key="1">
    <source>
        <dbReference type="EMBL" id="SVE49653.1"/>
    </source>
</evidence>
<dbReference type="Pfam" id="PF13432">
    <property type="entry name" value="TPR_16"/>
    <property type="match status" value="1"/>
</dbReference>
<name>A0A383DZK5_9ZZZZ</name>
<dbReference type="AlphaFoldDB" id="A0A383DZK5"/>